<dbReference type="Gene3D" id="1.20.1260.10">
    <property type="match status" value="1"/>
</dbReference>
<dbReference type="Pfam" id="PF05138">
    <property type="entry name" value="PaaA_PaaC"/>
    <property type="match status" value="1"/>
</dbReference>
<dbReference type="GO" id="GO:0005829">
    <property type="term" value="C:cytosol"/>
    <property type="evidence" value="ECO:0007669"/>
    <property type="project" value="TreeGrafter"/>
</dbReference>
<evidence type="ECO:0000313" key="1">
    <source>
        <dbReference type="EMBL" id="SVA79064.1"/>
    </source>
</evidence>
<dbReference type="PANTHER" id="PTHR30458:SF0">
    <property type="entry name" value="1,2-PHENYLACETYL-COA EPOXIDASE, SUBUNIT C"/>
    <property type="match status" value="1"/>
</dbReference>
<accession>A0A381YQ35</accession>
<dbReference type="InterPro" id="IPR009078">
    <property type="entry name" value="Ferritin-like_SF"/>
</dbReference>
<proteinExistence type="predicted"/>
<dbReference type="SUPFAM" id="SSF47240">
    <property type="entry name" value="Ferritin-like"/>
    <property type="match status" value="1"/>
</dbReference>
<gene>
    <name evidence="1" type="ORF">METZ01_LOCUS131918</name>
</gene>
<dbReference type="InterPro" id="IPR052703">
    <property type="entry name" value="Aromatic_CoA_ox/epox"/>
</dbReference>
<dbReference type="EMBL" id="UINC01018759">
    <property type="protein sequence ID" value="SVA79064.1"/>
    <property type="molecule type" value="Genomic_DNA"/>
</dbReference>
<reference evidence="1" key="1">
    <citation type="submission" date="2018-05" db="EMBL/GenBank/DDBJ databases">
        <authorList>
            <person name="Lanie J.A."/>
            <person name="Ng W.-L."/>
            <person name="Kazmierczak K.M."/>
            <person name="Andrzejewski T.M."/>
            <person name="Davidsen T.M."/>
            <person name="Wayne K.J."/>
            <person name="Tettelin H."/>
            <person name="Glass J.I."/>
            <person name="Rusch D."/>
            <person name="Podicherti R."/>
            <person name="Tsui H.-C.T."/>
            <person name="Winkler M.E."/>
        </authorList>
    </citation>
    <scope>NUCLEOTIDE SEQUENCE</scope>
</reference>
<name>A0A381YQ35_9ZZZZ</name>
<dbReference type="InterPro" id="IPR012347">
    <property type="entry name" value="Ferritin-like"/>
</dbReference>
<protein>
    <recommendedName>
        <fullName evidence="2">Phenylacetic acid catabolic</fullName>
    </recommendedName>
</protein>
<dbReference type="InterPro" id="IPR007814">
    <property type="entry name" value="PaaA_PaaC"/>
</dbReference>
<dbReference type="AlphaFoldDB" id="A0A381YQ35"/>
<organism evidence="1">
    <name type="scientific">marine metagenome</name>
    <dbReference type="NCBI Taxonomy" id="408172"/>
    <lineage>
        <taxon>unclassified sequences</taxon>
        <taxon>metagenomes</taxon>
        <taxon>ecological metagenomes</taxon>
    </lineage>
</organism>
<dbReference type="PANTHER" id="PTHR30458">
    <property type="entry name" value="PHENYLACETIC ACID DEGRADATION PROTEIN PAA"/>
    <property type="match status" value="1"/>
</dbReference>
<dbReference type="GO" id="GO:0010124">
    <property type="term" value="P:phenylacetate catabolic process"/>
    <property type="evidence" value="ECO:0007669"/>
    <property type="project" value="InterPro"/>
</dbReference>
<evidence type="ECO:0008006" key="2">
    <source>
        <dbReference type="Google" id="ProtNLM"/>
    </source>
</evidence>
<sequence>MSNTLDALLRNRIQEGRLVESVTEMSDEYKRELRHIVTVSGDTELLSAPAYYYAARKAPSVNAMISAMAIVQDELSHAHIAYCILEDLGVSREWLMYEREPHEFRYPYAFDVPLDSWVELCVANAFYDQAGFCLLSDVHDNTSYGPWKRGLVKVGKEENFHLLHGRRWMKRIANSGDEGRQLVCDAVKWMFPMTVEWFGLPDDLKTHSSQLDYKMKGLTNDQLRQYWMDSIMPFCDELGLEVPVHRNADDTAWELEYELPVFFDENEKRWDLEHHITWDQVVTRWKARGPRSEEMVEEIQRSAGDFSWMFKDL</sequence>